<feature type="transmembrane region" description="Helical" evidence="6">
    <location>
        <begin position="126"/>
        <end position="145"/>
    </location>
</feature>
<evidence type="ECO:0000256" key="3">
    <source>
        <dbReference type="ARBA" id="ARBA00022692"/>
    </source>
</evidence>
<comment type="caution">
    <text evidence="7">The sequence shown here is derived from an EMBL/GenBank/DDBJ whole genome shotgun (WGS) entry which is preliminary data.</text>
</comment>
<keyword evidence="8" id="KW-1185">Reference proteome</keyword>
<protein>
    <submittedName>
        <fullName evidence="7">Flippase-like domain-containing protein</fullName>
    </submittedName>
</protein>
<keyword evidence="3 6" id="KW-0812">Transmembrane</keyword>
<keyword evidence="2" id="KW-1003">Cell membrane</keyword>
<feature type="transmembrane region" description="Helical" evidence="6">
    <location>
        <begin position="290"/>
        <end position="314"/>
    </location>
</feature>
<comment type="subcellular location">
    <subcellularLocation>
        <location evidence="1">Cell membrane</location>
        <topology evidence="1">Multi-pass membrane protein</topology>
    </subcellularLocation>
</comment>
<dbReference type="PANTHER" id="PTHR40277">
    <property type="entry name" value="BLL5419 PROTEIN"/>
    <property type="match status" value="1"/>
</dbReference>
<proteinExistence type="predicted"/>
<keyword evidence="4 6" id="KW-1133">Transmembrane helix</keyword>
<feature type="transmembrane region" description="Helical" evidence="6">
    <location>
        <begin position="257"/>
        <end position="278"/>
    </location>
</feature>
<feature type="transmembrane region" description="Helical" evidence="6">
    <location>
        <begin position="43"/>
        <end position="62"/>
    </location>
</feature>
<feature type="transmembrane region" description="Helical" evidence="6">
    <location>
        <begin position="215"/>
        <end position="237"/>
    </location>
</feature>
<evidence type="ECO:0000256" key="4">
    <source>
        <dbReference type="ARBA" id="ARBA00022989"/>
    </source>
</evidence>
<evidence type="ECO:0000256" key="6">
    <source>
        <dbReference type="SAM" id="Phobius"/>
    </source>
</evidence>
<dbReference type="PANTHER" id="PTHR40277:SF1">
    <property type="entry name" value="BLL5419 PROTEIN"/>
    <property type="match status" value="1"/>
</dbReference>
<dbReference type="InterPro" id="IPR022791">
    <property type="entry name" value="L-PG_synthase/AglD"/>
</dbReference>
<gene>
    <name evidence="7" type="ORF">DAY19_02500</name>
</gene>
<dbReference type="RefSeq" id="WP_114705606.1">
    <property type="nucleotide sequence ID" value="NZ_QDKL01000001.1"/>
</dbReference>
<accession>A0ABY0IJ63</accession>
<feature type="transmembrane region" description="Helical" evidence="6">
    <location>
        <begin position="157"/>
        <end position="177"/>
    </location>
</feature>
<evidence type="ECO:0000313" key="8">
    <source>
        <dbReference type="Proteomes" id="UP000443582"/>
    </source>
</evidence>
<evidence type="ECO:0000256" key="2">
    <source>
        <dbReference type="ARBA" id="ARBA00022475"/>
    </source>
</evidence>
<dbReference type="Pfam" id="PF03706">
    <property type="entry name" value="LPG_synthase_TM"/>
    <property type="match status" value="1"/>
</dbReference>
<dbReference type="NCBIfam" id="TIGR00374">
    <property type="entry name" value="flippase-like domain"/>
    <property type="match status" value="1"/>
</dbReference>
<dbReference type="Proteomes" id="UP000443582">
    <property type="component" value="Unassembled WGS sequence"/>
</dbReference>
<evidence type="ECO:0000313" key="7">
    <source>
        <dbReference type="EMBL" id="RZF22662.1"/>
    </source>
</evidence>
<dbReference type="EMBL" id="QDKL01000001">
    <property type="protein sequence ID" value="RZF22662.1"/>
    <property type="molecule type" value="Genomic_DNA"/>
</dbReference>
<feature type="transmembrane region" description="Helical" evidence="6">
    <location>
        <begin position="6"/>
        <end position="23"/>
    </location>
</feature>
<feature type="transmembrane region" description="Helical" evidence="6">
    <location>
        <begin position="82"/>
        <end position="105"/>
    </location>
</feature>
<name>A0ABY0IJ63_9BACT</name>
<reference evidence="8" key="1">
    <citation type="journal article" date="2019" name="Int. J. Syst. Evol. Microbiol.">
        <title>Halobacteriovorax valvorus sp. nov., a novel prokaryotic predator isolated from coastal seawater of China.</title>
        <authorList>
            <person name="Chen M.-X."/>
        </authorList>
    </citation>
    <scope>NUCLEOTIDE SEQUENCE [LARGE SCALE GENOMIC DNA]</scope>
    <source>
        <strain evidence="8">BL9</strain>
    </source>
</reference>
<sequence length="330" mass="36863">MLKASYKTILKIIFAVAILYWLAKSDKLDLSLIGQVLKNGPWALIAFSLLILGSFLAAFRWSMLLKTKSEKIHINKIYPINLIGQFFSTFLPGVVTGDFLKLLYVRDCDPLLRKSFLLSTALIDRIIGLIGLIIVAGLSSIYFYGDLVNLSPKVKPLISFNIMLLLGASVFLIILFMPKAIKKHVIELLKILPVIGNKLSDITETFWRIGENRRVIIKTITLSILIHMIAITAFWSLSHSFLNTNIGIKQLFSIVPIGLISIAVPVSPAGAGVGHLVFEELFKAFGQEKGASFFNLYFLVNITVNLLGVIPYVLWKKKHTFKEVEALEEA</sequence>
<organism evidence="7 8">
    <name type="scientific">Halobacteriovorax vibrionivorans</name>
    <dbReference type="NCBI Taxonomy" id="2152716"/>
    <lineage>
        <taxon>Bacteria</taxon>
        <taxon>Pseudomonadati</taxon>
        <taxon>Bdellovibrionota</taxon>
        <taxon>Bacteriovoracia</taxon>
        <taxon>Bacteriovoracales</taxon>
        <taxon>Halobacteriovoraceae</taxon>
        <taxon>Halobacteriovorax</taxon>
    </lineage>
</organism>
<evidence type="ECO:0000256" key="5">
    <source>
        <dbReference type="ARBA" id="ARBA00023136"/>
    </source>
</evidence>
<evidence type="ECO:0000256" key="1">
    <source>
        <dbReference type="ARBA" id="ARBA00004651"/>
    </source>
</evidence>
<keyword evidence="5 6" id="KW-0472">Membrane</keyword>